<reference evidence="1" key="1">
    <citation type="submission" date="2024-03" db="EMBL/GenBank/DDBJ databases">
        <title>Complete genome sequence of Sulfurisphaera javensis strain KD-1.</title>
        <authorList>
            <person name="Sakai H."/>
            <person name="Nur N."/>
            <person name="Suwanto A."/>
            <person name="Kurosawa N."/>
        </authorList>
    </citation>
    <scope>NUCLEOTIDE SEQUENCE</scope>
    <source>
        <strain evidence="1">KD-1</strain>
    </source>
</reference>
<sequence length="200" mass="22803">MQVPDNMSIKDVTKQVPGIDLNNTIAYSVRDKIPVSPDEPIGNREIKLINQSEVSFFNNSREYYRKYGWMKLARDFVAAPFKGRYGAYLLAMISVGDAARWLCESRSNLITNNVCVLLGTLKNPQEVRDLIVEHEQSCVSFSTPPQEFINTLNNVFRIKLYPSLCIVQFKTPLEYVDDVSLILNVTKTLANRMKISFWGA</sequence>
<dbReference type="KEGG" id="sjv:SJAV_27510"/>
<name>A0AAT9GVJ3_9CREN</name>
<dbReference type="EMBL" id="AP031322">
    <property type="protein sequence ID" value="BFH74807.1"/>
    <property type="molecule type" value="Genomic_DNA"/>
</dbReference>
<proteinExistence type="predicted"/>
<evidence type="ECO:0000313" key="1">
    <source>
        <dbReference type="EMBL" id="BFH74807.1"/>
    </source>
</evidence>
<accession>A0AAT9GVJ3</accession>
<organism evidence="1">
    <name type="scientific">Sulfurisphaera javensis</name>
    <dbReference type="NCBI Taxonomy" id="2049879"/>
    <lineage>
        <taxon>Archaea</taxon>
        <taxon>Thermoproteota</taxon>
        <taxon>Thermoprotei</taxon>
        <taxon>Sulfolobales</taxon>
        <taxon>Sulfolobaceae</taxon>
        <taxon>Sulfurisphaera</taxon>
    </lineage>
</organism>
<gene>
    <name evidence="1" type="ORF">SJAV_27510</name>
</gene>
<dbReference type="GeneID" id="92355701"/>
<dbReference type="AlphaFoldDB" id="A0AAT9GVJ3"/>
<protein>
    <submittedName>
        <fullName evidence="1">Uncharacterized protein</fullName>
    </submittedName>
</protein>
<dbReference type="RefSeq" id="WP_369610277.1">
    <property type="nucleotide sequence ID" value="NZ_AP031322.1"/>
</dbReference>